<name>E1QZI8_OLSUV</name>
<evidence type="ECO:0000313" key="5">
    <source>
        <dbReference type="Proteomes" id="UP000000333"/>
    </source>
</evidence>
<organism evidence="4 5">
    <name type="scientific">Olsenella uli (strain ATCC 49627 / DSM 7084 / CCUG 31166 / CIP 109912 / JCM 12494 / LMG 11480 / NCIMB 702895 / VPI D76D-27C)</name>
    <name type="common">Lactobacillus uli</name>
    <dbReference type="NCBI Taxonomy" id="633147"/>
    <lineage>
        <taxon>Bacteria</taxon>
        <taxon>Bacillati</taxon>
        <taxon>Actinomycetota</taxon>
        <taxon>Coriobacteriia</taxon>
        <taxon>Coriobacteriales</taxon>
        <taxon>Atopobiaceae</taxon>
        <taxon>Olsenella</taxon>
    </lineage>
</organism>
<sequence>MADSTTTSARPSAQVPTSTPTPMASADHDTLEAPGALTTLSHVNVPYSQTWNHLNVNEASLRMPQPIHRGEVTARLPQILRQVEAGIGAEAVAWAESSAGDARYIEVPRGTRREEPLLVEANADAGEVRDTGILVREGAHATVAIVSHAAGAASSAGSTHTETATTVSAARASRRHSANLVRIIAERNATVRIVEIIALGEDSTHLEGIGIEADGGASIEVRQYALGGGQVALGFEAQLRGRSSRLQLDLRYVARGHERLDVNQMVRQRGLDTRCDIQSTGVLADSAHKTLRETIDLVHGAKGSKGNEAETVLVTGDDVVNRTLPVILCDEDDVAGNHGASIGSVSAEQLAYLRDRGLSEGEAVALFSRAIFDDAAIHAPEDASLVAALDRAAEVLGDEIAHDLADGLGLTDGLRGSAAPCDGHGLHDGDDPQEGQS</sequence>
<feature type="compositionally biased region" description="Polar residues" evidence="2">
    <location>
        <begin position="1"/>
        <end position="22"/>
    </location>
</feature>
<keyword evidence="5" id="KW-1185">Reference proteome</keyword>
<evidence type="ECO:0000256" key="1">
    <source>
        <dbReference type="ARBA" id="ARBA00043967"/>
    </source>
</evidence>
<dbReference type="GeneID" id="78512106"/>
<dbReference type="GO" id="GO:0016226">
    <property type="term" value="P:iron-sulfur cluster assembly"/>
    <property type="evidence" value="ECO:0007669"/>
    <property type="project" value="InterPro"/>
</dbReference>
<feature type="domain" description="SUF system FeS cluster assembly SufBD core" evidence="3">
    <location>
        <begin position="172"/>
        <end position="370"/>
    </location>
</feature>
<dbReference type="InterPro" id="IPR037284">
    <property type="entry name" value="SUF_FeS_clus_asmbl_SufBD_sf"/>
</dbReference>
<protein>
    <submittedName>
        <fullName evidence="4">SufBD protein</fullName>
    </submittedName>
</protein>
<evidence type="ECO:0000259" key="3">
    <source>
        <dbReference type="Pfam" id="PF01458"/>
    </source>
</evidence>
<dbReference type="Pfam" id="PF01458">
    <property type="entry name" value="SUFBD_core"/>
    <property type="match status" value="1"/>
</dbReference>
<dbReference type="SUPFAM" id="SSF101960">
    <property type="entry name" value="Stabilizer of iron transporter SufD"/>
    <property type="match status" value="1"/>
</dbReference>
<evidence type="ECO:0000313" key="4">
    <source>
        <dbReference type="EMBL" id="ADK67802.1"/>
    </source>
</evidence>
<dbReference type="PANTHER" id="PTHR30508:SF1">
    <property type="entry name" value="UPF0051 PROTEIN ABCI8, CHLOROPLASTIC-RELATED"/>
    <property type="match status" value="1"/>
</dbReference>
<dbReference type="KEGG" id="ols:Olsu_0688"/>
<proteinExistence type="inferred from homology"/>
<feature type="region of interest" description="Disordered" evidence="2">
    <location>
        <begin position="1"/>
        <end position="29"/>
    </location>
</feature>
<dbReference type="EMBL" id="CP002106">
    <property type="protein sequence ID" value="ADK67802.1"/>
    <property type="molecule type" value="Genomic_DNA"/>
</dbReference>
<dbReference type="AlphaFoldDB" id="E1QZI8"/>
<reference evidence="4 5" key="1">
    <citation type="journal article" date="2010" name="Stand. Genomic Sci.">
        <title>Complete genome sequence of Olsenella uli type strain (VPI D76D-27C).</title>
        <authorList>
            <person name="Goker M."/>
            <person name="Held B."/>
            <person name="Lucas S."/>
            <person name="Nolan M."/>
            <person name="Yasawong M."/>
            <person name="Glavina Del Rio T."/>
            <person name="Tice H."/>
            <person name="Cheng J.F."/>
            <person name="Bruce D."/>
            <person name="Detter J.C."/>
            <person name="Tapia R."/>
            <person name="Han C."/>
            <person name="Goodwin L."/>
            <person name="Pitluck S."/>
            <person name="Liolios K."/>
            <person name="Ivanova N."/>
            <person name="Mavromatis K."/>
            <person name="Mikhailova N."/>
            <person name="Pati A."/>
            <person name="Chen A."/>
            <person name="Palaniappan K."/>
            <person name="Land M."/>
            <person name="Hauser L."/>
            <person name="Chang Y.J."/>
            <person name="Jeffries C.D."/>
            <person name="Rohde M."/>
            <person name="Sikorski J."/>
            <person name="Pukall R."/>
            <person name="Woyke T."/>
            <person name="Bristow J."/>
            <person name="Eisen J.A."/>
            <person name="Markowitz V."/>
            <person name="Hugenholtz P."/>
            <person name="Kyrpides N.C."/>
            <person name="Klenk H.P."/>
            <person name="Lapidus A."/>
        </authorList>
    </citation>
    <scope>NUCLEOTIDE SEQUENCE [LARGE SCALE GENOMIC DNA]</scope>
    <source>
        <strain evidence="5">ATCC 49627 / DSM 7084 / CIP 109912 / JCM 12494 / NCIMB 702895 / VPI D76D-27C</strain>
    </source>
</reference>
<dbReference type="STRING" id="633147.Olsu_0688"/>
<dbReference type="InterPro" id="IPR000825">
    <property type="entry name" value="SUF_FeS_clus_asmbl_SufBD_core"/>
</dbReference>
<dbReference type="PANTHER" id="PTHR30508">
    <property type="entry name" value="FES CLUSTER ASSEMBLY PROTEIN SUF"/>
    <property type="match status" value="1"/>
</dbReference>
<gene>
    <name evidence="4" type="ordered locus">Olsu_0688</name>
</gene>
<evidence type="ECO:0000256" key="2">
    <source>
        <dbReference type="SAM" id="MobiDB-lite"/>
    </source>
</evidence>
<dbReference type="HOGENOM" id="CLU_026231_2_1_11"/>
<dbReference type="InterPro" id="IPR055346">
    <property type="entry name" value="Fe-S_cluster_assembly_SufBD"/>
</dbReference>
<dbReference type="RefSeq" id="WP_013251554.1">
    <property type="nucleotide sequence ID" value="NC_014363.1"/>
</dbReference>
<accession>E1QZI8</accession>
<comment type="similarity">
    <text evidence="1">Belongs to the iron-sulfur cluster assembly SufBD family.</text>
</comment>
<dbReference type="eggNOG" id="COG0719">
    <property type="taxonomic scope" value="Bacteria"/>
</dbReference>
<dbReference type="Proteomes" id="UP000000333">
    <property type="component" value="Chromosome"/>
</dbReference>